<dbReference type="PANTHER" id="PTHR30385:SF4">
    <property type="entry name" value="RNA POLYMERASE SIGMA-E FACTOR"/>
    <property type="match status" value="1"/>
</dbReference>
<protein>
    <recommendedName>
        <fullName evidence="6">RNA polymerase sigma-70 region 4 domain-containing protein</fullName>
    </recommendedName>
</protein>
<dbReference type="SUPFAM" id="SSF88659">
    <property type="entry name" value="Sigma3 and sigma4 domains of RNA polymerase sigma factors"/>
    <property type="match status" value="1"/>
</dbReference>
<gene>
    <name evidence="7" type="ORF">E1269_16950</name>
</gene>
<dbReference type="AlphaFoldDB" id="A0A4R5D9K5"/>
<dbReference type="GO" id="GO:0003677">
    <property type="term" value="F:DNA binding"/>
    <property type="evidence" value="ECO:0007669"/>
    <property type="project" value="UniProtKB-KW"/>
</dbReference>
<proteinExistence type="predicted"/>
<feature type="region of interest" description="Disordered" evidence="5">
    <location>
        <begin position="74"/>
        <end position="95"/>
    </location>
</feature>
<name>A0A4R5D9K5_9ACTN</name>
<evidence type="ECO:0000313" key="7">
    <source>
        <dbReference type="EMBL" id="TDE08610.1"/>
    </source>
</evidence>
<evidence type="ECO:0000256" key="5">
    <source>
        <dbReference type="SAM" id="MobiDB-lite"/>
    </source>
</evidence>
<keyword evidence="1" id="KW-0805">Transcription regulation</keyword>
<reference evidence="7 8" key="1">
    <citation type="submission" date="2019-03" db="EMBL/GenBank/DDBJ databases">
        <title>Draft genome sequences of novel Actinobacteria.</title>
        <authorList>
            <person name="Sahin N."/>
            <person name="Ay H."/>
            <person name="Saygin H."/>
        </authorList>
    </citation>
    <scope>NUCLEOTIDE SEQUENCE [LARGE SCALE GENOMIC DNA]</scope>
    <source>
        <strain evidence="7 8">5K138</strain>
    </source>
</reference>
<comment type="caution">
    <text evidence="7">The sequence shown here is derived from an EMBL/GenBank/DDBJ whole genome shotgun (WGS) entry which is preliminary data.</text>
</comment>
<dbReference type="InterPro" id="IPR013324">
    <property type="entry name" value="RNA_pol_sigma_r3/r4-like"/>
</dbReference>
<keyword evidence="2" id="KW-0731">Sigma factor</keyword>
<evidence type="ECO:0000256" key="1">
    <source>
        <dbReference type="ARBA" id="ARBA00023015"/>
    </source>
</evidence>
<feature type="domain" description="RNA polymerase sigma-70 region 4" evidence="6">
    <location>
        <begin position="26"/>
        <end position="72"/>
    </location>
</feature>
<dbReference type="Proteomes" id="UP000294739">
    <property type="component" value="Unassembled WGS sequence"/>
</dbReference>
<evidence type="ECO:0000259" key="6">
    <source>
        <dbReference type="Pfam" id="PF04545"/>
    </source>
</evidence>
<dbReference type="Gene3D" id="1.10.10.10">
    <property type="entry name" value="Winged helix-like DNA-binding domain superfamily/Winged helix DNA-binding domain"/>
    <property type="match status" value="1"/>
</dbReference>
<dbReference type="InterPro" id="IPR036388">
    <property type="entry name" value="WH-like_DNA-bd_sf"/>
</dbReference>
<evidence type="ECO:0000256" key="4">
    <source>
        <dbReference type="ARBA" id="ARBA00023163"/>
    </source>
</evidence>
<keyword evidence="3" id="KW-0238">DNA-binding</keyword>
<dbReference type="PANTHER" id="PTHR30385">
    <property type="entry name" value="SIGMA FACTOR F FLAGELLAR"/>
    <property type="match status" value="1"/>
</dbReference>
<dbReference type="RefSeq" id="WP_131896605.1">
    <property type="nucleotide sequence ID" value="NZ_SMKZ01000023.1"/>
</dbReference>
<dbReference type="GO" id="GO:0006352">
    <property type="term" value="P:DNA-templated transcription initiation"/>
    <property type="evidence" value="ECO:0007669"/>
    <property type="project" value="InterPro"/>
</dbReference>
<dbReference type="GO" id="GO:0016987">
    <property type="term" value="F:sigma factor activity"/>
    <property type="evidence" value="ECO:0007669"/>
    <property type="project" value="UniProtKB-KW"/>
</dbReference>
<feature type="compositionally biased region" description="Pro residues" evidence="5">
    <location>
        <begin position="86"/>
        <end position="95"/>
    </location>
</feature>
<evidence type="ECO:0000256" key="3">
    <source>
        <dbReference type="ARBA" id="ARBA00023125"/>
    </source>
</evidence>
<keyword evidence="4" id="KW-0804">Transcription</keyword>
<dbReference type="InParanoid" id="A0A4R5D9K5"/>
<evidence type="ECO:0000256" key="2">
    <source>
        <dbReference type="ARBA" id="ARBA00023082"/>
    </source>
</evidence>
<dbReference type="InterPro" id="IPR007630">
    <property type="entry name" value="RNA_pol_sigma70_r4"/>
</dbReference>
<accession>A0A4R5D9K5</accession>
<dbReference type="EMBL" id="SMKZ01000023">
    <property type="protein sequence ID" value="TDE08610.1"/>
    <property type="molecule type" value="Genomic_DNA"/>
</dbReference>
<sequence length="95" mass="10638">MITHLVEQSHRLADDAVMALAPACRHLPTADRRLLFLRFYRGWTHQRIAAELGVAAPQVSRQLTSILSRLRAELAEPEPARAGRPNDPPRSPEVP</sequence>
<organism evidence="7 8">
    <name type="scientific">Jiangella asiatica</name>
    <dbReference type="NCBI Taxonomy" id="2530372"/>
    <lineage>
        <taxon>Bacteria</taxon>
        <taxon>Bacillati</taxon>
        <taxon>Actinomycetota</taxon>
        <taxon>Actinomycetes</taxon>
        <taxon>Jiangellales</taxon>
        <taxon>Jiangellaceae</taxon>
        <taxon>Jiangella</taxon>
    </lineage>
</organism>
<evidence type="ECO:0000313" key="8">
    <source>
        <dbReference type="Proteomes" id="UP000294739"/>
    </source>
</evidence>
<dbReference type="OrthoDB" id="5198579at2"/>
<dbReference type="Pfam" id="PF04545">
    <property type="entry name" value="Sigma70_r4"/>
    <property type="match status" value="1"/>
</dbReference>
<keyword evidence="8" id="KW-1185">Reference proteome</keyword>